<dbReference type="Proteomes" id="UP001157502">
    <property type="component" value="Chromosome 20"/>
</dbReference>
<name>A0ACC2FZ40_DALPE</name>
<organism evidence="1 2">
    <name type="scientific">Dallia pectoralis</name>
    <name type="common">Alaska blackfish</name>
    <dbReference type="NCBI Taxonomy" id="75939"/>
    <lineage>
        <taxon>Eukaryota</taxon>
        <taxon>Metazoa</taxon>
        <taxon>Chordata</taxon>
        <taxon>Craniata</taxon>
        <taxon>Vertebrata</taxon>
        <taxon>Euteleostomi</taxon>
        <taxon>Actinopterygii</taxon>
        <taxon>Neopterygii</taxon>
        <taxon>Teleostei</taxon>
        <taxon>Protacanthopterygii</taxon>
        <taxon>Esociformes</taxon>
        <taxon>Umbridae</taxon>
        <taxon>Dallia</taxon>
    </lineage>
</organism>
<sequence>MSANKDTPTPAIILLLALLNGSSSFLVRSDPSGTNHTATLPLRPRGHNYDMLELNSYDYYDDASDPPGQRPFIPTQKPSPQPCAYDLCRELQTPCYQLAVSSGCLCPGETGPHEVPEAPRIRRLTTNESTVVAQWCAPESVVTRYYVTVGNGLRTFAFGPGNRTGAIGEVNPGEEVCVVAVNDRGSSHRHIRSCIVYNPRGNDSLALKASLIGGTLGLLVLLSLGLLLWRHRAQRKADARITHATEETL</sequence>
<keyword evidence="2" id="KW-1185">Reference proteome</keyword>
<gene>
    <name evidence="1" type="ORF">DPEC_G00239150</name>
</gene>
<accession>A0ACC2FZ40</accession>
<evidence type="ECO:0000313" key="2">
    <source>
        <dbReference type="Proteomes" id="UP001157502"/>
    </source>
</evidence>
<comment type="caution">
    <text evidence="1">The sequence shown here is derived from an EMBL/GenBank/DDBJ whole genome shotgun (WGS) entry which is preliminary data.</text>
</comment>
<reference evidence="1" key="1">
    <citation type="submission" date="2021-05" db="EMBL/GenBank/DDBJ databases">
        <authorList>
            <person name="Pan Q."/>
            <person name="Jouanno E."/>
            <person name="Zahm M."/>
            <person name="Klopp C."/>
            <person name="Cabau C."/>
            <person name="Louis A."/>
            <person name="Berthelot C."/>
            <person name="Parey E."/>
            <person name="Roest Crollius H."/>
            <person name="Montfort J."/>
            <person name="Robinson-Rechavi M."/>
            <person name="Bouchez O."/>
            <person name="Lampietro C."/>
            <person name="Lopez Roques C."/>
            <person name="Donnadieu C."/>
            <person name="Postlethwait J."/>
            <person name="Bobe J."/>
            <person name="Dillon D."/>
            <person name="Chandos A."/>
            <person name="von Hippel F."/>
            <person name="Guiguen Y."/>
        </authorList>
    </citation>
    <scope>NUCLEOTIDE SEQUENCE</scope>
    <source>
        <strain evidence="1">YG-Jan2019</strain>
    </source>
</reference>
<protein>
    <submittedName>
        <fullName evidence="1">Uncharacterized protein</fullName>
    </submittedName>
</protein>
<proteinExistence type="predicted"/>
<dbReference type="EMBL" id="CM055747">
    <property type="protein sequence ID" value="KAJ7996641.1"/>
    <property type="molecule type" value="Genomic_DNA"/>
</dbReference>
<evidence type="ECO:0000313" key="1">
    <source>
        <dbReference type="EMBL" id="KAJ7996641.1"/>
    </source>
</evidence>